<dbReference type="AlphaFoldDB" id="A0A543PJC0"/>
<dbReference type="Proteomes" id="UP000319865">
    <property type="component" value="Unassembled WGS sequence"/>
</dbReference>
<evidence type="ECO:0000313" key="1">
    <source>
        <dbReference type="EMBL" id="TQN44157.1"/>
    </source>
</evidence>
<comment type="caution">
    <text evidence="1">The sequence shown here is derived from an EMBL/GenBank/DDBJ whole genome shotgun (WGS) entry which is preliminary data.</text>
</comment>
<name>A0A543PJC0_9ACTN</name>
<dbReference type="EMBL" id="VFQE01000001">
    <property type="protein sequence ID" value="TQN44157.1"/>
    <property type="molecule type" value="Genomic_DNA"/>
</dbReference>
<gene>
    <name evidence="1" type="ORF">FHU33_3648</name>
</gene>
<evidence type="ECO:0000313" key="2">
    <source>
        <dbReference type="Proteomes" id="UP000319865"/>
    </source>
</evidence>
<protein>
    <submittedName>
        <fullName evidence="1">Uncharacterized protein</fullName>
    </submittedName>
</protein>
<proteinExistence type="predicted"/>
<organism evidence="1 2">
    <name type="scientific">Blastococcus colisei</name>
    <dbReference type="NCBI Taxonomy" id="1564162"/>
    <lineage>
        <taxon>Bacteria</taxon>
        <taxon>Bacillati</taxon>
        <taxon>Actinomycetota</taxon>
        <taxon>Actinomycetes</taxon>
        <taxon>Geodermatophilales</taxon>
        <taxon>Geodermatophilaceae</taxon>
        <taxon>Blastococcus</taxon>
    </lineage>
</organism>
<reference evidence="1 2" key="1">
    <citation type="submission" date="2019-06" db="EMBL/GenBank/DDBJ databases">
        <title>Sequencing the genomes of 1000 actinobacteria strains.</title>
        <authorList>
            <person name="Klenk H.-P."/>
        </authorList>
    </citation>
    <scope>NUCLEOTIDE SEQUENCE [LARGE SCALE GENOMIC DNA]</scope>
    <source>
        <strain evidence="1 2">DSM 46837</strain>
    </source>
</reference>
<accession>A0A543PJC0</accession>
<sequence>MGPVTLGKQHLATGSLFRPPMLPAARCSSCSLGVFEA</sequence>
<keyword evidence="2" id="KW-1185">Reference proteome</keyword>